<dbReference type="AlphaFoldDB" id="A0A849AH30"/>
<keyword evidence="1" id="KW-1003">Cell membrane</keyword>
<keyword evidence="3" id="KW-0472">Membrane</keyword>
<evidence type="ECO:0000313" key="7">
    <source>
        <dbReference type="EMBL" id="NNG39755.1"/>
    </source>
</evidence>
<keyword evidence="5" id="KW-0449">Lipoprotein</keyword>
<feature type="signal peptide" evidence="6">
    <location>
        <begin position="1"/>
        <end position="29"/>
    </location>
</feature>
<keyword evidence="8" id="KW-1185">Reference proteome</keyword>
<dbReference type="RefSeq" id="WP_171154795.1">
    <property type="nucleotide sequence ID" value="NZ_JABENB010000001.1"/>
</dbReference>
<evidence type="ECO:0000256" key="4">
    <source>
        <dbReference type="ARBA" id="ARBA00023139"/>
    </source>
</evidence>
<organism evidence="7 8">
    <name type="scientific">Flexivirga aerilata</name>
    <dbReference type="NCBI Taxonomy" id="1656889"/>
    <lineage>
        <taxon>Bacteria</taxon>
        <taxon>Bacillati</taxon>
        <taxon>Actinomycetota</taxon>
        <taxon>Actinomycetes</taxon>
        <taxon>Micrococcales</taxon>
        <taxon>Dermacoccaceae</taxon>
        <taxon>Flexivirga</taxon>
    </lineage>
</organism>
<name>A0A849AH30_9MICO</name>
<dbReference type="Proteomes" id="UP000557772">
    <property type="component" value="Unassembled WGS sequence"/>
</dbReference>
<evidence type="ECO:0000256" key="5">
    <source>
        <dbReference type="ARBA" id="ARBA00023288"/>
    </source>
</evidence>
<dbReference type="InterPro" id="IPR006059">
    <property type="entry name" value="SBP"/>
</dbReference>
<evidence type="ECO:0000313" key="8">
    <source>
        <dbReference type="Proteomes" id="UP000557772"/>
    </source>
</evidence>
<accession>A0A849AH30</accession>
<dbReference type="Gene3D" id="3.40.190.10">
    <property type="entry name" value="Periplasmic binding protein-like II"/>
    <property type="match status" value="1"/>
</dbReference>
<dbReference type="PANTHER" id="PTHR43649:SF33">
    <property type="entry name" value="POLYGALACTURONAN_RHAMNOGALACTURONAN-BINDING PROTEIN YTCQ"/>
    <property type="match status" value="1"/>
</dbReference>
<proteinExistence type="predicted"/>
<evidence type="ECO:0000256" key="1">
    <source>
        <dbReference type="ARBA" id="ARBA00022475"/>
    </source>
</evidence>
<reference evidence="7 8" key="1">
    <citation type="submission" date="2020-05" db="EMBL/GenBank/DDBJ databases">
        <title>Flexivirga sp. ID2601S isolated from air conditioner.</title>
        <authorList>
            <person name="Kim D.H."/>
        </authorList>
    </citation>
    <scope>NUCLEOTIDE SEQUENCE [LARGE SCALE GENOMIC DNA]</scope>
    <source>
        <strain evidence="7 8">ID2601S</strain>
    </source>
</reference>
<evidence type="ECO:0000256" key="2">
    <source>
        <dbReference type="ARBA" id="ARBA00022729"/>
    </source>
</evidence>
<keyword evidence="4" id="KW-0564">Palmitate</keyword>
<feature type="chain" id="PRO_5032650354" evidence="6">
    <location>
        <begin position="30"/>
        <end position="432"/>
    </location>
</feature>
<protein>
    <submittedName>
        <fullName evidence="7">Sugar ABC transporter substrate-binding protein</fullName>
    </submittedName>
</protein>
<evidence type="ECO:0000256" key="3">
    <source>
        <dbReference type="ARBA" id="ARBA00023136"/>
    </source>
</evidence>
<dbReference type="CDD" id="cd13585">
    <property type="entry name" value="PBP2_TMBP_like"/>
    <property type="match status" value="1"/>
</dbReference>
<dbReference type="PANTHER" id="PTHR43649">
    <property type="entry name" value="ARABINOSE-BINDING PROTEIN-RELATED"/>
    <property type="match status" value="1"/>
</dbReference>
<gene>
    <name evidence="7" type="ORF">HJ588_10780</name>
</gene>
<dbReference type="Pfam" id="PF01547">
    <property type="entry name" value="SBP_bac_1"/>
    <property type="match status" value="1"/>
</dbReference>
<dbReference type="InterPro" id="IPR050490">
    <property type="entry name" value="Bact_solute-bd_prot1"/>
</dbReference>
<dbReference type="PROSITE" id="PS51257">
    <property type="entry name" value="PROKAR_LIPOPROTEIN"/>
    <property type="match status" value="1"/>
</dbReference>
<keyword evidence="2 6" id="KW-0732">Signal</keyword>
<comment type="caution">
    <text evidence="7">The sequence shown here is derived from an EMBL/GenBank/DDBJ whole genome shotgun (WGS) entry which is preliminary data.</text>
</comment>
<dbReference type="EMBL" id="JABENB010000001">
    <property type="protein sequence ID" value="NNG39755.1"/>
    <property type="molecule type" value="Genomic_DNA"/>
</dbReference>
<dbReference type="SUPFAM" id="SSF53850">
    <property type="entry name" value="Periplasmic binding protein-like II"/>
    <property type="match status" value="1"/>
</dbReference>
<evidence type="ECO:0000256" key="6">
    <source>
        <dbReference type="SAM" id="SignalP"/>
    </source>
</evidence>
<sequence>MKLFKVAALGSVAVVALSGCGLGSGGSSAASSKVQQSVDSSAKLSGTISFQTWALKNDKFTPYFTKLIADFEKQHPGTTINWIDQPGDGYADKVSSEISSNSLPDVVNLPPDIAYAAVKAGALLNLAKSDPKINQTYVKSGLSDYTYKGVDGTYAYPWYLGTDVSYWNTDILKKAGIDQSNLPTTFDGLVAAAKKVHDATGGKQFLMSRKPNLYDIMSTGAPIMNSDGTKFTFNTDAAAAMIGKYADAYKAGYMPREVLSSDYQGNDTLFKKQQVGWTTSTGYYITSLKTDNPTLVPKVIGSPAIGLAPLYSQGISVSAKSKNPALALAFAQFVTSNANQTAFVGVAKGFLPGTQAAQSDPRFTTSDGTPAGNAAVLGAKTLPKAKSLGAPQWDQQDSDYLDQQIALAMTGKQTPKQALDNAVNKANSLLSK</sequence>